<keyword evidence="1" id="KW-0812">Transmembrane</keyword>
<evidence type="ECO:0008006" key="4">
    <source>
        <dbReference type="Google" id="ProtNLM"/>
    </source>
</evidence>
<dbReference type="Proteomes" id="UP000178684">
    <property type="component" value="Unassembled WGS sequence"/>
</dbReference>
<reference evidence="2 3" key="1">
    <citation type="journal article" date="2016" name="Nat. Commun.">
        <title>Thousands of microbial genomes shed light on interconnected biogeochemical processes in an aquifer system.</title>
        <authorList>
            <person name="Anantharaman K."/>
            <person name="Brown C.T."/>
            <person name="Hug L.A."/>
            <person name="Sharon I."/>
            <person name="Castelle C.J."/>
            <person name="Probst A.J."/>
            <person name="Thomas B.C."/>
            <person name="Singh A."/>
            <person name="Wilkins M.J."/>
            <person name="Karaoz U."/>
            <person name="Brodie E.L."/>
            <person name="Williams K.H."/>
            <person name="Hubbard S.S."/>
            <person name="Banfield J.F."/>
        </authorList>
    </citation>
    <scope>NUCLEOTIDE SEQUENCE [LARGE SCALE GENOMIC DNA]</scope>
</reference>
<accession>A0A1F5X397</accession>
<organism evidence="2 3">
    <name type="scientific">Candidatus Giovannonibacteria bacterium RIFCSPLOWO2_01_FULL_46_13</name>
    <dbReference type="NCBI Taxonomy" id="1798352"/>
    <lineage>
        <taxon>Bacteria</taxon>
        <taxon>Candidatus Giovannoniibacteriota</taxon>
    </lineage>
</organism>
<feature type="transmembrane region" description="Helical" evidence="1">
    <location>
        <begin position="83"/>
        <end position="103"/>
    </location>
</feature>
<dbReference type="PANTHER" id="PTHR30221">
    <property type="entry name" value="SMALL-CONDUCTANCE MECHANOSENSITIVE CHANNEL"/>
    <property type="match status" value="1"/>
</dbReference>
<dbReference type="PANTHER" id="PTHR30221:SF1">
    <property type="entry name" value="SMALL-CONDUCTANCE MECHANOSENSITIVE CHANNEL"/>
    <property type="match status" value="1"/>
</dbReference>
<proteinExistence type="predicted"/>
<sequence length="229" mass="24288">MINYGVQTWGEVLIASFYELWLGVVAFAPRLIGAIIVFVIGWVIALALGKVVSQIIRSLKIDQALKSIGVEEPIERAGIKLDVGAFIGGLVKWFFIIVFFTATVEVLGLTDVTNFLSEQVLPYLGNVFVAALILVAAALIADAIGKLVTASAKAANLPSSGFLGGVSKWAIWIFAILAAMAQLKIAGPMVQTLFIGVVGALALALGLAFGLGGKDTAAQYLERLRKEIR</sequence>
<feature type="transmembrane region" description="Helical" evidence="1">
    <location>
        <begin position="20"/>
        <end position="48"/>
    </location>
</feature>
<evidence type="ECO:0000313" key="3">
    <source>
        <dbReference type="Proteomes" id="UP000178684"/>
    </source>
</evidence>
<dbReference type="AlphaFoldDB" id="A0A1F5X397"/>
<protein>
    <recommendedName>
        <fullName evidence="4">Small-conductance mechanosensitive ion channel</fullName>
    </recommendedName>
</protein>
<dbReference type="InterPro" id="IPR008910">
    <property type="entry name" value="MSC_TM_helix"/>
</dbReference>
<evidence type="ECO:0000313" key="2">
    <source>
        <dbReference type="EMBL" id="OGF82356.1"/>
    </source>
</evidence>
<dbReference type="EMBL" id="MFIE01000022">
    <property type="protein sequence ID" value="OGF82356.1"/>
    <property type="molecule type" value="Genomic_DNA"/>
</dbReference>
<comment type="caution">
    <text evidence="2">The sequence shown here is derived from an EMBL/GenBank/DDBJ whole genome shotgun (WGS) entry which is preliminary data.</text>
</comment>
<dbReference type="GO" id="GO:0008381">
    <property type="term" value="F:mechanosensitive monoatomic ion channel activity"/>
    <property type="evidence" value="ECO:0007669"/>
    <property type="project" value="InterPro"/>
</dbReference>
<name>A0A1F5X397_9BACT</name>
<gene>
    <name evidence="2" type="ORF">A3B18_00170</name>
</gene>
<dbReference type="InterPro" id="IPR045275">
    <property type="entry name" value="MscS_archaea/bacteria_type"/>
</dbReference>
<dbReference type="Pfam" id="PF05552">
    <property type="entry name" value="MS_channel_1st_1"/>
    <property type="match status" value="2"/>
</dbReference>
<feature type="transmembrane region" description="Helical" evidence="1">
    <location>
        <begin position="123"/>
        <end position="148"/>
    </location>
</feature>
<dbReference type="Gene3D" id="1.10.287.1260">
    <property type="match status" value="2"/>
</dbReference>
<keyword evidence="1" id="KW-0472">Membrane</keyword>
<feature type="transmembrane region" description="Helical" evidence="1">
    <location>
        <begin position="193"/>
        <end position="213"/>
    </location>
</feature>
<evidence type="ECO:0000256" key="1">
    <source>
        <dbReference type="SAM" id="Phobius"/>
    </source>
</evidence>
<keyword evidence="1" id="KW-1133">Transmembrane helix</keyword>